<comment type="catalytic activity">
    <reaction evidence="15">
        <text>a beta-D-galactosyl-(1-&gt;3)-N-acetyl-beta-D-glucosaminyl derivative + GDP-beta-L-fucose = a beta-D-galactosyl-(1-&gt;3)-[alpha-L-fucosyl-(1-&gt;4)]-N-acetyl-beta-D-glucosaminyl derivative + GDP + H(+)</text>
        <dbReference type="Rhea" id="RHEA:23628"/>
        <dbReference type="ChEBI" id="CHEBI:15378"/>
        <dbReference type="ChEBI" id="CHEBI:57273"/>
        <dbReference type="ChEBI" id="CHEBI:58189"/>
        <dbReference type="ChEBI" id="CHEBI:133506"/>
        <dbReference type="ChEBI" id="CHEBI:140304"/>
        <dbReference type="EC" id="2.4.1.65"/>
    </reaction>
    <physiologicalReaction direction="left-to-right" evidence="15">
        <dbReference type="Rhea" id="RHEA:23629"/>
    </physiologicalReaction>
</comment>
<evidence type="ECO:0000256" key="6">
    <source>
        <dbReference type="ARBA" id="ARBA00022692"/>
    </source>
</evidence>
<comment type="similarity">
    <text evidence="3 19">Belongs to the glycosyltransferase 10 family.</text>
</comment>
<evidence type="ECO:0000256" key="19">
    <source>
        <dbReference type="RuleBase" id="RU003832"/>
    </source>
</evidence>
<keyword evidence="9 19" id="KW-0333">Golgi apparatus</keyword>
<evidence type="ECO:0000313" key="22">
    <source>
        <dbReference type="EMBL" id="CAI9599753.1"/>
    </source>
</evidence>
<dbReference type="SUPFAM" id="SSF53756">
    <property type="entry name" value="UDP-Glycosyltransferase/glycogen phosphorylase"/>
    <property type="match status" value="1"/>
</dbReference>
<evidence type="ECO:0000259" key="20">
    <source>
        <dbReference type="Pfam" id="PF00852"/>
    </source>
</evidence>
<evidence type="ECO:0000256" key="12">
    <source>
        <dbReference type="ARBA" id="ARBA00023180"/>
    </source>
</evidence>
<feature type="domain" description="Fucosyltransferase C-terminal" evidence="20">
    <location>
        <begin position="90"/>
        <end position="264"/>
    </location>
</feature>
<dbReference type="InterPro" id="IPR001503">
    <property type="entry name" value="Glyco_trans_10"/>
</dbReference>
<evidence type="ECO:0000256" key="9">
    <source>
        <dbReference type="ARBA" id="ARBA00023034"/>
    </source>
</evidence>
<evidence type="ECO:0000256" key="8">
    <source>
        <dbReference type="ARBA" id="ARBA00022989"/>
    </source>
</evidence>
<evidence type="ECO:0000256" key="2">
    <source>
        <dbReference type="ARBA" id="ARBA00004922"/>
    </source>
</evidence>
<evidence type="ECO:0000256" key="16">
    <source>
        <dbReference type="ARBA" id="ARBA00036468"/>
    </source>
</evidence>
<evidence type="ECO:0000256" key="15">
    <source>
        <dbReference type="ARBA" id="ARBA00036273"/>
    </source>
</evidence>
<reference evidence="22" key="1">
    <citation type="submission" date="2023-05" db="EMBL/GenBank/DDBJ databases">
        <authorList>
            <person name="Stuckert A."/>
        </authorList>
    </citation>
    <scope>NUCLEOTIDE SEQUENCE</scope>
</reference>
<evidence type="ECO:0000256" key="7">
    <source>
        <dbReference type="ARBA" id="ARBA00022968"/>
    </source>
</evidence>
<keyword evidence="8" id="KW-1133">Transmembrane helix</keyword>
<comment type="caution">
    <text evidence="22">The sequence shown here is derived from an EMBL/GenBank/DDBJ whole genome shotgun (WGS) entry which is preliminary data.</text>
</comment>
<comment type="subcellular location">
    <subcellularLocation>
        <location evidence="1 19">Golgi apparatus</location>
        <location evidence="1 19">Golgi stack membrane</location>
        <topology evidence="1 19">Single-pass type II membrane protein</topology>
    </subcellularLocation>
</comment>
<dbReference type="Proteomes" id="UP001162483">
    <property type="component" value="Unassembled WGS sequence"/>
</dbReference>
<keyword evidence="5 19" id="KW-0808">Transferase</keyword>
<sequence>TVNRDVYSTADAVVISHKDVYKSVELLPPVLRPYYQYWIWFSMESPTNCPNLTLMDNKMNLTMSYRLDSDIFTPYGWLEKVNRKENFTIPQKSKLVAWISSNWKTKYRRTNYYEELKKYIPVDVYGKYGLPLPRNETLKTVARYKFYLSFENSIHEDYITEKLWRNSLLAGTVPIVMGPPRKNYERFIPADAFIHVDDFSSPRELAEYLLDLDKDENKYRQYFNWRFKYQPTKSSGVFLPAYCKICKVLKEAPTYRTIPSIAEWFK</sequence>
<evidence type="ECO:0000259" key="21">
    <source>
        <dbReference type="Pfam" id="PF17039"/>
    </source>
</evidence>
<dbReference type="Gene3D" id="3.40.50.11660">
    <property type="entry name" value="Glycosyl transferase family 10, C-terminal domain"/>
    <property type="match status" value="1"/>
</dbReference>
<feature type="domain" description="Fucosyltransferase N-terminal" evidence="21">
    <location>
        <begin position="1"/>
        <end position="76"/>
    </location>
</feature>
<keyword evidence="4 19" id="KW-0328">Glycosyltransferase</keyword>
<dbReference type="EMBL" id="CATNWA010017344">
    <property type="protein sequence ID" value="CAI9599753.1"/>
    <property type="molecule type" value="Genomic_DNA"/>
</dbReference>
<keyword evidence="10" id="KW-0443">Lipid metabolism</keyword>
<evidence type="ECO:0000256" key="13">
    <source>
        <dbReference type="ARBA" id="ARBA00029329"/>
    </source>
</evidence>
<dbReference type="InterPro" id="IPR055270">
    <property type="entry name" value="Glyco_tran_10_C"/>
</dbReference>
<keyword evidence="6 19" id="KW-0812">Transmembrane</keyword>
<evidence type="ECO:0000256" key="10">
    <source>
        <dbReference type="ARBA" id="ARBA00023098"/>
    </source>
</evidence>
<proteinExistence type="inferred from homology"/>
<gene>
    <name evidence="22" type="ORF">SPARVUS_LOCUS12661629</name>
</gene>
<dbReference type="Pfam" id="PF17039">
    <property type="entry name" value="Glyco_tran_10_N"/>
    <property type="match status" value="1"/>
</dbReference>
<comment type="pathway">
    <text evidence="2">Protein modification; protein glycosylation.</text>
</comment>
<organism evidence="22 23">
    <name type="scientific">Staurois parvus</name>
    <dbReference type="NCBI Taxonomy" id="386267"/>
    <lineage>
        <taxon>Eukaryota</taxon>
        <taxon>Metazoa</taxon>
        <taxon>Chordata</taxon>
        <taxon>Craniata</taxon>
        <taxon>Vertebrata</taxon>
        <taxon>Euteleostomi</taxon>
        <taxon>Amphibia</taxon>
        <taxon>Batrachia</taxon>
        <taxon>Anura</taxon>
        <taxon>Neobatrachia</taxon>
        <taxon>Ranoidea</taxon>
        <taxon>Ranidae</taxon>
        <taxon>Staurois</taxon>
    </lineage>
</organism>
<evidence type="ECO:0000256" key="1">
    <source>
        <dbReference type="ARBA" id="ARBA00004447"/>
    </source>
</evidence>
<protein>
    <recommendedName>
        <fullName evidence="19">Fucosyltransferase</fullName>
        <ecNumber evidence="19">2.4.1.-</ecNumber>
    </recommendedName>
</protein>
<evidence type="ECO:0000256" key="5">
    <source>
        <dbReference type="ARBA" id="ARBA00022679"/>
    </source>
</evidence>
<comment type="catalytic activity">
    <reaction evidence="14">
        <text>an alpha-Neu5Ac-(2-&gt;3)-beta-D-Gal-(1-&gt;4)-beta-D-GlcNAc-(1-&gt;3)-beta-D-Gal-(1-&gt;4)-[alpha-L-Fuc-(1-&gt;3)]-beta-D-GlcNAc derivative + GDP-beta-L-fucose = an alpha-Neu5Ac-(2-&gt;3)-beta-D-Gal-(1-&gt;4)-[alpha-L-Fuc-(1-&gt;3)]-beta-D-GlcNAc-(1-&gt;3)-beta-D-Gal-(1-&gt;4)-[alpha-L-Fuc-(1-&gt;3)]-beta-D-GlcNAc derivative + GDP + H(+)</text>
        <dbReference type="Rhea" id="RHEA:52864"/>
        <dbReference type="ChEBI" id="CHEBI:15378"/>
        <dbReference type="ChEBI" id="CHEBI:57273"/>
        <dbReference type="ChEBI" id="CHEBI:58189"/>
        <dbReference type="ChEBI" id="CHEBI:145342"/>
        <dbReference type="ChEBI" id="CHEBI:145343"/>
    </reaction>
    <physiologicalReaction direction="left-to-right" evidence="14">
        <dbReference type="Rhea" id="RHEA:52865"/>
    </physiologicalReaction>
</comment>
<dbReference type="PANTHER" id="PTHR11929:SF11">
    <property type="entry name" value="4-GALACTOSYL-N-ACETYLGLUCOSAMINIDE 3-ALPHA-L-FUCOSYLTRANSFERASE FUT5"/>
    <property type="match status" value="1"/>
</dbReference>
<name>A0ABN9FTA0_9NEOB</name>
<evidence type="ECO:0000256" key="4">
    <source>
        <dbReference type="ARBA" id="ARBA00022676"/>
    </source>
</evidence>
<dbReference type="Pfam" id="PF00852">
    <property type="entry name" value="Glyco_transf_10"/>
    <property type="match status" value="1"/>
</dbReference>
<keyword evidence="12" id="KW-0325">Glycoprotein</keyword>
<keyword evidence="23" id="KW-1185">Reference proteome</keyword>
<evidence type="ECO:0000256" key="14">
    <source>
        <dbReference type="ARBA" id="ARBA00036052"/>
    </source>
</evidence>
<keyword evidence="7" id="KW-0735">Signal-anchor</keyword>
<evidence type="ECO:0000256" key="11">
    <source>
        <dbReference type="ARBA" id="ARBA00023136"/>
    </source>
</evidence>
<evidence type="ECO:0000256" key="3">
    <source>
        <dbReference type="ARBA" id="ARBA00008919"/>
    </source>
</evidence>
<comment type="catalytic activity">
    <reaction evidence="13">
        <text>a beta-D-galactosyl-(1-&gt;4)-N-acetyl-beta-D-glucosaminyl derivative + GDP-beta-L-fucose = a beta-D-galactosyl-(1-&gt;4)-[alpha-L-fucosyl-(1-&gt;3)]-N-acetyl-beta-D-glucosaminyl derivative + GDP + H(+)</text>
        <dbReference type="Rhea" id="RHEA:14257"/>
        <dbReference type="ChEBI" id="CHEBI:15378"/>
        <dbReference type="ChEBI" id="CHEBI:57273"/>
        <dbReference type="ChEBI" id="CHEBI:58189"/>
        <dbReference type="ChEBI" id="CHEBI:133507"/>
        <dbReference type="ChEBI" id="CHEBI:137941"/>
        <dbReference type="EC" id="2.4.1.152"/>
    </reaction>
    <physiologicalReaction direction="left-to-right" evidence="13">
        <dbReference type="Rhea" id="RHEA:14258"/>
    </physiologicalReaction>
</comment>
<evidence type="ECO:0000256" key="18">
    <source>
        <dbReference type="ARBA" id="ARBA00036928"/>
    </source>
</evidence>
<dbReference type="EC" id="2.4.1.-" evidence="19"/>
<feature type="non-terminal residue" evidence="22">
    <location>
        <position position="1"/>
    </location>
</feature>
<dbReference type="InterPro" id="IPR038577">
    <property type="entry name" value="GT10-like_C_sf"/>
</dbReference>
<dbReference type="PANTHER" id="PTHR11929">
    <property type="entry name" value="ALPHA- 1,3 -FUCOSYLTRANSFERASE"/>
    <property type="match status" value="1"/>
</dbReference>
<evidence type="ECO:0000256" key="17">
    <source>
        <dbReference type="ARBA" id="ARBA00036481"/>
    </source>
</evidence>
<comment type="catalytic activity">
    <reaction evidence="17">
        <text>an N-acetyl-alpha-neuraminyl-(2-&gt;3)-beta-D-galactosyl-(1-&gt;4)-N-acetyl-beta-D-glucosaminyl derivative + GDP-beta-L-fucose = an alpha-Neu5Ac-(2-&gt;3)-beta-D-Gal-(1-&gt;4)-[alpha-L-Fuc-(1-&gt;3)]-beta-D-GlcNAc derivative + GDP + H(+)</text>
        <dbReference type="Rhea" id="RHEA:56076"/>
        <dbReference type="ChEBI" id="CHEBI:15378"/>
        <dbReference type="ChEBI" id="CHEBI:57273"/>
        <dbReference type="ChEBI" id="CHEBI:58189"/>
        <dbReference type="ChEBI" id="CHEBI:136545"/>
        <dbReference type="ChEBI" id="CHEBI:139509"/>
    </reaction>
    <physiologicalReaction direction="left-to-right" evidence="17">
        <dbReference type="Rhea" id="RHEA:56077"/>
    </physiologicalReaction>
</comment>
<dbReference type="InterPro" id="IPR031481">
    <property type="entry name" value="Glyco_tran_10_N"/>
</dbReference>
<keyword evidence="11" id="KW-0472">Membrane</keyword>
<comment type="catalytic activity">
    <reaction evidence="18">
        <text>beta-D-galactosyl-(1-&gt;4)-N-acetyl-D-glucosamine + GDP-beta-L-fucose = beta-D-galactosyl-(1-&gt;4)-[alpha-L-fucosyl-(1-&gt;3)]-N-acetyl-D-glucosamine + GDP + H(+)</text>
        <dbReference type="Rhea" id="RHEA:62824"/>
        <dbReference type="ChEBI" id="CHEBI:15378"/>
        <dbReference type="ChEBI" id="CHEBI:57273"/>
        <dbReference type="ChEBI" id="CHEBI:58189"/>
        <dbReference type="ChEBI" id="CHEBI:60152"/>
        <dbReference type="ChEBI" id="CHEBI:62287"/>
    </reaction>
    <physiologicalReaction direction="left-to-right" evidence="18">
        <dbReference type="Rhea" id="RHEA:62825"/>
    </physiologicalReaction>
</comment>
<evidence type="ECO:0000313" key="23">
    <source>
        <dbReference type="Proteomes" id="UP001162483"/>
    </source>
</evidence>
<accession>A0ABN9FTA0</accession>
<comment type="catalytic activity">
    <reaction evidence="16">
        <text>an alpha-Neu5Ac-(2-&gt;3)-beta-D-Gal-(1-&gt;3)-D-GlcNAc derivative + GDP-beta-L-fucose = an alpha-Neu5Ac-(2-&gt;3)-beta-D-Gal-(1-&gt;3)-[alpha-L-Fuc-(1-&gt;4)]-beta-D-GlcNAc derivative + GDP + H(+)</text>
        <dbReference type="Rhea" id="RHEA:62904"/>
        <dbReference type="ChEBI" id="CHEBI:15378"/>
        <dbReference type="ChEBI" id="CHEBI:57273"/>
        <dbReference type="ChEBI" id="CHEBI:58189"/>
        <dbReference type="ChEBI" id="CHEBI:146021"/>
        <dbReference type="ChEBI" id="CHEBI:146022"/>
    </reaction>
    <physiologicalReaction direction="left-to-right" evidence="16">
        <dbReference type="Rhea" id="RHEA:62905"/>
    </physiologicalReaction>
</comment>